<dbReference type="NCBIfam" id="NF002826">
    <property type="entry name" value="PRK03001.1"/>
    <property type="match status" value="1"/>
</dbReference>
<name>W4M667_9BACT</name>
<keyword evidence="9 12" id="KW-1133">Transmembrane helix</keyword>
<evidence type="ECO:0000256" key="2">
    <source>
        <dbReference type="ARBA" id="ARBA00009779"/>
    </source>
</evidence>
<proteinExistence type="inferred from homology"/>
<dbReference type="InterPro" id="IPR001915">
    <property type="entry name" value="Peptidase_M48"/>
</dbReference>
<evidence type="ECO:0000313" key="15">
    <source>
        <dbReference type="Proteomes" id="UP000019140"/>
    </source>
</evidence>
<accession>W4M667</accession>
<evidence type="ECO:0000259" key="13">
    <source>
        <dbReference type="Pfam" id="PF01435"/>
    </source>
</evidence>
<comment type="cofactor">
    <cofactor evidence="12">
        <name>Zn(2+)</name>
        <dbReference type="ChEBI" id="CHEBI:29105"/>
    </cofactor>
    <text evidence="12">Binds 1 zinc ion per subunit.</text>
</comment>
<evidence type="ECO:0000256" key="4">
    <source>
        <dbReference type="ARBA" id="ARBA00022670"/>
    </source>
</evidence>
<evidence type="ECO:0000256" key="11">
    <source>
        <dbReference type="ARBA" id="ARBA00023136"/>
    </source>
</evidence>
<dbReference type="AlphaFoldDB" id="W4M667"/>
<evidence type="ECO:0000256" key="7">
    <source>
        <dbReference type="ARBA" id="ARBA00022801"/>
    </source>
</evidence>
<feature type="transmembrane region" description="Helical" evidence="12">
    <location>
        <begin position="30"/>
        <end position="47"/>
    </location>
</feature>
<feature type="binding site" evidence="12">
    <location>
        <position position="130"/>
    </location>
    <ligand>
        <name>Zn(2+)</name>
        <dbReference type="ChEBI" id="CHEBI:29105"/>
        <note>catalytic</note>
    </ligand>
</feature>
<evidence type="ECO:0000256" key="6">
    <source>
        <dbReference type="ARBA" id="ARBA00022723"/>
    </source>
</evidence>
<dbReference type="HAMAP" id="MF_00188">
    <property type="entry name" value="Pept_M48_protease_HtpX"/>
    <property type="match status" value="1"/>
</dbReference>
<keyword evidence="3 12" id="KW-1003">Cell membrane</keyword>
<evidence type="ECO:0000256" key="3">
    <source>
        <dbReference type="ARBA" id="ARBA00022475"/>
    </source>
</evidence>
<dbReference type="Gene3D" id="3.30.2010.10">
    <property type="entry name" value="Metalloproteases ('zincins'), catalytic domain"/>
    <property type="match status" value="1"/>
</dbReference>
<dbReference type="HOGENOM" id="CLU_042266_3_0_7"/>
<keyword evidence="8 12" id="KW-0862">Zinc</keyword>
<reference evidence="14 15" key="1">
    <citation type="journal article" date="2014" name="Nature">
        <title>An environmental bacterial taxon with a large and distinct metabolic repertoire.</title>
        <authorList>
            <person name="Wilson M.C."/>
            <person name="Mori T."/>
            <person name="Ruckert C."/>
            <person name="Uria A.R."/>
            <person name="Helf M.J."/>
            <person name="Takada K."/>
            <person name="Gernert C."/>
            <person name="Steffens U.A."/>
            <person name="Heycke N."/>
            <person name="Schmitt S."/>
            <person name="Rinke C."/>
            <person name="Helfrich E.J."/>
            <person name="Brachmann A.O."/>
            <person name="Gurgui C."/>
            <person name="Wakimoto T."/>
            <person name="Kracht M."/>
            <person name="Crusemann M."/>
            <person name="Hentschel U."/>
            <person name="Abe I."/>
            <person name="Matsunaga S."/>
            <person name="Kalinowski J."/>
            <person name="Takeyama H."/>
            <person name="Piel J."/>
        </authorList>
    </citation>
    <scope>NUCLEOTIDE SEQUENCE [LARGE SCALE GENOMIC DNA]</scope>
    <source>
        <strain evidence="15">TSY2</strain>
    </source>
</reference>
<dbReference type="GO" id="GO:0005886">
    <property type="term" value="C:plasma membrane"/>
    <property type="evidence" value="ECO:0007669"/>
    <property type="project" value="UniProtKB-SubCell"/>
</dbReference>
<feature type="active site" evidence="12">
    <location>
        <position position="131"/>
    </location>
</feature>
<evidence type="ECO:0000256" key="12">
    <source>
        <dbReference type="HAMAP-Rule" id="MF_00188"/>
    </source>
</evidence>
<gene>
    <name evidence="12" type="primary">htpX</name>
    <name evidence="14" type="ORF">ETSY2_20750</name>
</gene>
<dbReference type="PANTHER" id="PTHR43221">
    <property type="entry name" value="PROTEASE HTPX"/>
    <property type="match status" value="1"/>
</dbReference>
<dbReference type="PANTHER" id="PTHR43221:SF1">
    <property type="entry name" value="PROTEASE HTPX"/>
    <property type="match status" value="1"/>
</dbReference>
<evidence type="ECO:0000256" key="10">
    <source>
        <dbReference type="ARBA" id="ARBA00023049"/>
    </source>
</evidence>
<feature type="transmembrane region" description="Helical" evidence="12">
    <location>
        <begin position="7"/>
        <end position="24"/>
    </location>
</feature>
<comment type="similarity">
    <text evidence="2 12">Belongs to the peptidase M48B family.</text>
</comment>
<dbReference type="GO" id="GO:0008270">
    <property type="term" value="F:zinc ion binding"/>
    <property type="evidence" value="ECO:0007669"/>
    <property type="project" value="UniProtKB-UniRule"/>
</dbReference>
<dbReference type="GO" id="GO:0004222">
    <property type="term" value="F:metalloendopeptidase activity"/>
    <property type="evidence" value="ECO:0007669"/>
    <property type="project" value="UniProtKB-UniRule"/>
</dbReference>
<dbReference type="Proteomes" id="UP000019140">
    <property type="component" value="Unassembled WGS sequence"/>
</dbReference>
<dbReference type="InterPro" id="IPR022919">
    <property type="entry name" value="Pept_M48_protease_HtpX"/>
</dbReference>
<evidence type="ECO:0000256" key="8">
    <source>
        <dbReference type="ARBA" id="ARBA00022833"/>
    </source>
</evidence>
<evidence type="ECO:0000313" key="14">
    <source>
        <dbReference type="EMBL" id="ETX05814.1"/>
    </source>
</evidence>
<feature type="binding site" evidence="12">
    <location>
        <position position="134"/>
    </location>
    <ligand>
        <name>Zn(2+)</name>
        <dbReference type="ChEBI" id="CHEBI:29105"/>
        <note>catalytic</note>
    </ligand>
</feature>
<organism evidence="14 15">
    <name type="scientific">Candidatus Entotheonella gemina</name>
    <dbReference type="NCBI Taxonomy" id="1429439"/>
    <lineage>
        <taxon>Bacteria</taxon>
        <taxon>Pseudomonadati</taxon>
        <taxon>Nitrospinota/Tectimicrobiota group</taxon>
        <taxon>Candidatus Tectimicrobiota</taxon>
        <taxon>Candidatus Entotheonellia</taxon>
        <taxon>Candidatus Entotheonellales</taxon>
        <taxon>Candidatus Entotheonellaceae</taxon>
        <taxon>Candidatus Entotheonella</taxon>
    </lineage>
</organism>
<sequence length="289" mass="30862">MNRIKSVMLLATLTALILWVGQALGGQSGLMLGLIFAAVMNFGAYWWSDQIVLRMYGAQEVSPAQVPELWSMVSELAQRAHLPMPRLYIIPEHAPNAFATGRNPENAAVAVTVGLLDMLDRQELAGVLAHEFSHVKHRDTLIMTIAGSLAGAMSMIANMAMFGALFGGGFGDDDDDGANPMGGLLGVIVAPIAASLIQMAISRSREFMADEEGAHLTRQPLALARALSKLEAWKARLPMHAGSPATAHLFIVNPFTGGGLSHLFSTHPSTQERIERLQAMAGASRVLAA</sequence>
<dbReference type="EC" id="3.4.24.-" evidence="12"/>
<evidence type="ECO:0000256" key="1">
    <source>
        <dbReference type="ARBA" id="ARBA00004651"/>
    </source>
</evidence>
<feature type="transmembrane region" description="Helical" evidence="12">
    <location>
        <begin position="141"/>
        <end position="161"/>
    </location>
</feature>
<comment type="caution">
    <text evidence="14">The sequence shown here is derived from an EMBL/GenBank/DDBJ whole genome shotgun (WGS) entry which is preliminary data.</text>
</comment>
<evidence type="ECO:0000256" key="5">
    <source>
        <dbReference type="ARBA" id="ARBA00022692"/>
    </source>
</evidence>
<keyword evidence="4 12" id="KW-0645">Protease</keyword>
<feature type="binding site" evidence="12">
    <location>
        <position position="206"/>
    </location>
    <ligand>
        <name>Zn(2+)</name>
        <dbReference type="ChEBI" id="CHEBI:29105"/>
        <note>catalytic</note>
    </ligand>
</feature>
<keyword evidence="11 12" id="KW-0472">Membrane</keyword>
<keyword evidence="5 12" id="KW-0812">Transmembrane</keyword>
<feature type="domain" description="Peptidase M48" evidence="13">
    <location>
        <begin position="64"/>
        <end position="280"/>
    </location>
</feature>
<keyword evidence="7 12" id="KW-0378">Hydrolase</keyword>
<dbReference type="CDD" id="cd07336">
    <property type="entry name" value="M48B_HtpX_like"/>
    <property type="match status" value="1"/>
</dbReference>
<dbReference type="GO" id="GO:0006508">
    <property type="term" value="P:proteolysis"/>
    <property type="evidence" value="ECO:0007669"/>
    <property type="project" value="UniProtKB-KW"/>
</dbReference>
<feature type="transmembrane region" description="Helical" evidence="12">
    <location>
        <begin position="181"/>
        <end position="201"/>
    </location>
</feature>
<keyword evidence="10 12" id="KW-0482">Metalloprotease</keyword>
<comment type="subcellular location">
    <subcellularLocation>
        <location evidence="1 12">Cell membrane</location>
        <topology evidence="1 12">Multi-pass membrane protein</topology>
    </subcellularLocation>
</comment>
<dbReference type="EMBL" id="AZHX01000859">
    <property type="protein sequence ID" value="ETX05814.1"/>
    <property type="molecule type" value="Genomic_DNA"/>
</dbReference>
<protein>
    <recommendedName>
        <fullName evidence="12">Protease HtpX homolog</fullName>
        <ecNumber evidence="12">3.4.24.-</ecNumber>
    </recommendedName>
</protein>
<evidence type="ECO:0000256" key="9">
    <source>
        <dbReference type="ARBA" id="ARBA00022989"/>
    </source>
</evidence>
<dbReference type="InterPro" id="IPR050083">
    <property type="entry name" value="HtpX_protease"/>
</dbReference>
<dbReference type="Pfam" id="PF01435">
    <property type="entry name" value="Peptidase_M48"/>
    <property type="match status" value="1"/>
</dbReference>
<keyword evidence="6 12" id="KW-0479">Metal-binding</keyword>
<keyword evidence="15" id="KW-1185">Reference proteome</keyword>